<dbReference type="OrthoDB" id="1459828at2759"/>
<dbReference type="AlphaFoldDB" id="A0A371GTZ7"/>
<feature type="region of interest" description="Disordered" evidence="1">
    <location>
        <begin position="20"/>
        <end position="56"/>
    </location>
</feature>
<name>A0A371GTZ7_MUCPR</name>
<proteinExistence type="predicted"/>
<organism evidence="2 3">
    <name type="scientific">Mucuna pruriens</name>
    <name type="common">Velvet bean</name>
    <name type="synonym">Dolichos pruriens</name>
    <dbReference type="NCBI Taxonomy" id="157652"/>
    <lineage>
        <taxon>Eukaryota</taxon>
        <taxon>Viridiplantae</taxon>
        <taxon>Streptophyta</taxon>
        <taxon>Embryophyta</taxon>
        <taxon>Tracheophyta</taxon>
        <taxon>Spermatophyta</taxon>
        <taxon>Magnoliopsida</taxon>
        <taxon>eudicotyledons</taxon>
        <taxon>Gunneridae</taxon>
        <taxon>Pentapetalae</taxon>
        <taxon>rosids</taxon>
        <taxon>fabids</taxon>
        <taxon>Fabales</taxon>
        <taxon>Fabaceae</taxon>
        <taxon>Papilionoideae</taxon>
        <taxon>50 kb inversion clade</taxon>
        <taxon>NPAAA clade</taxon>
        <taxon>indigoferoid/millettioid clade</taxon>
        <taxon>Phaseoleae</taxon>
        <taxon>Mucuna</taxon>
    </lineage>
</organism>
<evidence type="ECO:0000313" key="2">
    <source>
        <dbReference type="EMBL" id="RDX94014.1"/>
    </source>
</evidence>
<feature type="non-terminal residue" evidence="2">
    <location>
        <position position="109"/>
    </location>
</feature>
<dbReference type="Proteomes" id="UP000257109">
    <property type="component" value="Unassembled WGS sequence"/>
</dbReference>
<reference evidence="2" key="1">
    <citation type="submission" date="2018-05" db="EMBL/GenBank/DDBJ databases">
        <title>Draft genome of Mucuna pruriens seed.</title>
        <authorList>
            <person name="Nnadi N.E."/>
            <person name="Vos R."/>
            <person name="Hasami M.H."/>
            <person name="Devisetty U.K."/>
            <person name="Aguiy J.C."/>
        </authorList>
    </citation>
    <scope>NUCLEOTIDE SEQUENCE [LARGE SCALE GENOMIC DNA]</scope>
    <source>
        <strain evidence="2">JCA_2017</strain>
    </source>
</reference>
<feature type="non-terminal residue" evidence="2">
    <location>
        <position position="1"/>
    </location>
</feature>
<feature type="compositionally biased region" description="Basic and acidic residues" evidence="1">
    <location>
        <begin position="36"/>
        <end position="54"/>
    </location>
</feature>
<protein>
    <submittedName>
        <fullName evidence="2">Uncharacterized protein</fullName>
    </submittedName>
</protein>
<keyword evidence="3" id="KW-1185">Reference proteome</keyword>
<gene>
    <name evidence="2" type="ORF">CR513_23656</name>
</gene>
<evidence type="ECO:0000256" key="1">
    <source>
        <dbReference type="SAM" id="MobiDB-lite"/>
    </source>
</evidence>
<evidence type="ECO:0000313" key="3">
    <source>
        <dbReference type="Proteomes" id="UP000257109"/>
    </source>
</evidence>
<sequence length="109" mass="12339">MELFQVLERINDNAYKLDLSTGERFDSRTNPFEEGGNDRNPTDKDKDNLRDTRGRMTRSKTKNVAVRVILSLDNFGFTGRSQLGSSSSSPIFKTLSRLGSSSSFTYFQD</sequence>
<accession>A0A371GTZ7</accession>
<comment type="caution">
    <text evidence="2">The sequence shown here is derived from an EMBL/GenBank/DDBJ whole genome shotgun (WGS) entry which is preliminary data.</text>
</comment>
<dbReference type="EMBL" id="QJKJ01004474">
    <property type="protein sequence ID" value="RDX94014.1"/>
    <property type="molecule type" value="Genomic_DNA"/>
</dbReference>